<sequence>METAVDFSQDLPSHVPSELVETFDLWNGEVADDMFGALERLQDRAVAKGGLVYNPYLKIWWAGGLDLVREIYQAPDLFSSRSLAGGIAEPGTPDLSAVLPFRLIPVVLDPPDHEHFKRLLTPLFATNVMEKSRPFFVKTIVDAIEKFADKGQTEIVSSLTGRVPALTFTRMFGLPEERGPEYADWNHTLFRGQDPERSEAAGKIIGALTELVERCRREPGDDLMSEVVNATVNGQPVDSNDALGIGFLLWMASLDTTTSHLSFQFWHMATHPEDQRRVRENPELIPGAVEECLRLYGTVNNGRILTRDTEFHGVKMLAGEKIGWASSAIGRDGTVFEDPNTFDPERSGNRHLAFGAGVHRCIGLHLARKMLILSMEELHRRVPPYRITEGMQAKPLSGLSLAFESIPISWDVEG</sequence>
<dbReference type="InterPro" id="IPR017972">
    <property type="entry name" value="Cyt_P450_CS"/>
</dbReference>
<dbReference type="SUPFAM" id="SSF48264">
    <property type="entry name" value="Cytochrome P450"/>
    <property type="match status" value="1"/>
</dbReference>
<dbReference type="PROSITE" id="PS00086">
    <property type="entry name" value="CYTOCHROME_P450"/>
    <property type="match status" value="1"/>
</dbReference>
<dbReference type="PRINTS" id="PR00385">
    <property type="entry name" value="P450"/>
</dbReference>
<evidence type="ECO:0000313" key="3">
    <source>
        <dbReference type="EMBL" id="CAB4848942.1"/>
    </source>
</evidence>
<dbReference type="Pfam" id="PF00067">
    <property type="entry name" value="p450"/>
    <property type="match status" value="1"/>
</dbReference>
<dbReference type="PRINTS" id="PR00359">
    <property type="entry name" value="BP450"/>
</dbReference>
<gene>
    <name evidence="3" type="ORF">UFOPK3267_00820</name>
    <name evidence="2" type="ORF">UFOPK4189_03336</name>
</gene>
<dbReference type="EMBL" id="CAFBIY010000032">
    <property type="protein sequence ID" value="CAB4848942.1"/>
    <property type="molecule type" value="Genomic_DNA"/>
</dbReference>
<dbReference type="InterPro" id="IPR002397">
    <property type="entry name" value="Cyt_P450_B"/>
</dbReference>
<evidence type="ECO:0000313" key="2">
    <source>
        <dbReference type="EMBL" id="CAB4365594.1"/>
    </source>
</evidence>
<organism evidence="3">
    <name type="scientific">freshwater metagenome</name>
    <dbReference type="NCBI Taxonomy" id="449393"/>
    <lineage>
        <taxon>unclassified sequences</taxon>
        <taxon>metagenomes</taxon>
        <taxon>ecological metagenomes</taxon>
    </lineage>
</organism>
<dbReference type="Gene3D" id="1.10.630.10">
    <property type="entry name" value="Cytochrome P450"/>
    <property type="match status" value="1"/>
</dbReference>
<name>A0A6J7BTH2_9ZZZZ</name>
<accession>A0A6J7BTH2</accession>
<dbReference type="EMBL" id="CAESGF010000037">
    <property type="protein sequence ID" value="CAB4365594.1"/>
    <property type="molecule type" value="Genomic_DNA"/>
</dbReference>
<proteinExistence type="inferred from homology"/>
<dbReference type="GO" id="GO:0004497">
    <property type="term" value="F:monooxygenase activity"/>
    <property type="evidence" value="ECO:0007669"/>
    <property type="project" value="InterPro"/>
</dbReference>
<dbReference type="PANTHER" id="PTHR46696:SF6">
    <property type="entry name" value="P450, PUTATIVE (EUROFUNG)-RELATED"/>
    <property type="match status" value="1"/>
</dbReference>
<dbReference type="GO" id="GO:0005506">
    <property type="term" value="F:iron ion binding"/>
    <property type="evidence" value="ECO:0007669"/>
    <property type="project" value="InterPro"/>
</dbReference>
<dbReference type="PANTHER" id="PTHR46696">
    <property type="entry name" value="P450, PUTATIVE (EUROFUNG)-RELATED"/>
    <property type="match status" value="1"/>
</dbReference>
<protein>
    <submittedName>
        <fullName evidence="3">Unannotated protein</fullName>
    </submittedName>
</protein>
<dbReference type="AlphaFoldDB" id="A0A6J7BTH2"/>
<reference evidence="3" key="1">
    <citation type="submission" date="2020-05" db="EMBL/GenBank/DDBJ databases">
        <authorList>
            <person name="Chiriac C."/>
            <person name="Salcher M."/>
            <person name="Ghai R."/>
            <person name="Kavagutti S V."/>
        </authorList>
    </citation>
    <scope>NUCLEOTIDE SEQUENCE</scope>
</reference>
<evidence type="ECO:0000256" key="1">
    <source>
        <dbReference type="ARBA" id="ARBA00010617"/>
    </source>
</evidence>
<dbReference type="GO" id="GO:0020037">
    <property type="term" value="F:heme binding"/>
    <property type="evidence" value="ECO:0007669"/>
    <property type="project" value="InterPro"/>
</dbReference>
<dbReference type="InterPro" id="IPR036396">
    <property type="entry name" value="Cyt_P450_sf"/>
</dbReference>
<dbReference type="GO" id="GO:0016705">
    <property type="term" value="F:oxidoreductase activity, acting on paired donors, with incorporation or reduction of molecular oxygen"/>
    <property type="evidence" value="ECO:0007669"/>
    <property type="project" value="InterPro"/>
</dbReference>
<comment type="similarity">
    <text evidence="1">Belongs to the cytochrome P450 family.</text>
</comment>
<dbReference type="InterPro" id="IPR001128">
    <property type="entry name" value="Cyt_P450"/>
</dbReference>